<dbReference type="RefSeq" id="WP_045246957.1">
    <property type="nucleotide sequence ID" value="NZ_JYIY01000067.1"/>
</dbReference>
<sequence>MDERDTLVFRPTTSIVLSVSGWALIGLGGATAVGYAIALGEPHRLWALVPVALLALLVWELFWRPRVVVTDADVTLVNPFHTVTVAWSSLIDVDTRFALTLVTPQRRYRAAAAPAPGPLTRPITGAASAHPAIGPADRDGGRRASSTLGTDSGDLAVIVRDRWMRLAEAERIPLGQADAQRARVRIHLASLATVVALLTASLPAIALA</sequence>
<keyword evidence="5" id="KW-1185">Reference proteome</keyword>
<dbReference type="PATRIC" id="fig|400772.4.peg.1016"/>
<evidence type="ECO:0000313" key="5">
    <source>
        <dbReference type="Proteomes" id="UP000033451"/>
    </source>
</evidence>
<keyword evidence="2" id="KW-1133">Transmembrane helix</keyword>
<keyword evidence="2" id="KW-0472">Membrane</keyword>
<dbReference type="InterPro" id="IPR019692">
    <property type="entry name" value="CFP-6_PH"/>
</dbReference>
<evidence type="ECO:0000256" key="1">
    <source>
        <dbReference type="SAM" id="MobiDB-lite"/>
    </source>
</evidence>
<keyword evidence="2" id="KW-0812">Transmembrane</keyword>
<dbReference type="STRING" id="400772.RR49_00990"/>
<dbReference type="AlphaFoldDB" id="A0A0F0LVE4"/>
<name>A0A0F0LVE4_9MICO</name>
<comment type="caution">
    <text evidence="4">The sequence shown here is derived from an EMBL/GenBank/DDBJ whole genome shotgun (WGS) entry which is preliminary data.</text>
</comment>
<feature type="transmembrane region" description="Helical" evidence="2">
    <location>
        <begin position="188"/>
        <end position="207"/>
    </location>
</feature>
<accession>A0A0F0LVE4</accession>
<proteinExistence type="predicted"/>
<evidence type="ECO:0000259" key="3">
    <source>
        <dbReference type="Pfam" id="PF10756"/>
    </source>
</evidence>
<organism evidence="4 5">
    <name type="scientific">Microbacterium ginsengisoli</name>
    <dbReference type="NCBI Taxonomy" id="400772"/>
    <lineage>
        <taxon>Bacteria</taxon>
        <taxon>Bacillati</taxon>
        <taxon>Actinomycetota</taxon>
        <taxon>Actinomycetes</taxon>
        <taxon>Micrococcales</taxon>
        <taxon>Microbacteriaceae</taxon>
        <taxon>Microbacterium</taxon>
    </lineage>
</organism>
<gene>
    <name evidence="4" type="ORF">RR49_00990</name>
</gene>
<dbReference type="Proteomes" id="UP000033451">
    <property type="component" value="Unassembled WGS sequence"/>
</dbReference>
<reference evidence="4 5" key="1">
    <citation type="submission" date="2015-02" db="EMBL/GenBank/DDBJ databases">
        <title>Draft genome sequences of ten Microbacterium spp. with emphasis on heavy metal contaminated environments.</title>
        <authorList>
            <person name="Corretto E."/>
        </authorList>
    </citation>
    <scope>NUCLEOTIDE SEQUENCE [LARGE SCALE GENOMIC DNA]</scope>
    <source>
        <strain evidence="4 5">DSM 18659</strain>
    </source>
</reference>
<feature type="region of interest" description="Disordered" evidence="1">
    <location>
        <begin position="124"/>
        <end position="148"/>
    </location>
</feature>
<feature type="transmembrane region" description="Helical" evidence="2">
    <location>
        <begin position="44"/>
        <end position="63"/>
    </location>
</feature>
<protein>
    <recommendedName>
        <fullName evidence="3">Low molecular weight protein antigen 6 PH domain-containing protein</fullName>
    </recommendedName>
</protein>
<feature type="domain" description="Low molecular weight protein antigen 6 PH" evidence="3">
    <location>
        <begin position="64"/>
        <end position="111"/>
    </location>
</feature>
<evidence type="ECO:0000313" key="4">
    <source>
        <dbReference type="EMBL" id="KJL37267.1"/>
    </source>
</evidence>
<evidence type="ECO:0000256" key="2">
    <source>
        <dbReference type="SAM" id="Phobius"/>
    </source>
</evidence>
<dbReference type="Pfam" id="PF10756">
    <property type="entry name" value="bPH_6"/>
    <property type="match status" value="1"/>
</dbReference>
<feature type="transmembrane region" description="Helical" evidence="2">
    <location>
        <begin position="12"/>
        <end position="38"/>
    </location>
</feature>
<dbReference type="EMBL" id="JYIY01000067">
    <property type="protein sequence ID" value="KJL37267.1"/>
    <property type="molecule type" value="Genomic_DNA"/>
</dbReference>